<feature type="domain" description="EF-hand" evidence="6">
    <location>
        <begin position="91"/>
        <end position="126"/>
    </location>
</feature>
<evidence type="ECO:0000256" key="4">
    <source>
        <dbReference type="ARBA" id="ARBA00023179"/>
    </source>
</evidence>
<dbReference type="InterPro" id="IPR002048">
    <property type="entry name" value="EF_hand_dom"/>
</dbReference>
<keyword evidence="1" id="KW-0479">Metal-binding</keyword>
<keyword evidence="3" id="KW-0106">Calcium</keyword>
<dbReference type="SMART" id="SM00054">
    <property type="entry name" value="EFh"/>
    <property type="match status" value="4"/>
</dbReference>
<feature type="domain" description="EF-hand" evidence="6">
    <location>
        <begin position="51"/>
        <end position="86"/>
    </location>
</feature>
<reference evidence="7" key="1">
    <citation type="submission" date="2020-04" db="EMBL/GenBank/DDBJ databases">
        <authorList>
            <person name="Neveu A P."/>
        </authorList>
    </citation>
    <scope>NUCLEOTIDE SEQUENCE</scope>
    <source>
        <tissue evidence="7">Whole embryo</tissue>
    </source>
</reference>
<dbReference type="PROSITE" id="PS00018">
    <property type="entry name" value="EF_HAND_1"/>
    <property type="match status" value="4"/>
</dbReference>
<dbReference type="GO" id="GO:0016460">
    <property type="term" value="C:myosin II complex"/>
    <property type="evidence" value="ECO:0007669"/>
    <property type="project" value="TreeGrafter"/>
</dbReference>
<dbReference type="PROSITE" id="PS50222">
    <property type="entry name" value="EF_HAND_2"/>
    <property type="match status" value="4"/>
</dbReference>
<dbReference type="Gene3D" id="1.10.238.10">
    <property type="entry name" value="EF-hand"/>
    <property type="match status" value="2"/>
</dbReference>
<keyword evidence="4" id="KW-0514">Muscle protein</keyword>
<dbReference type="PANTHER" id="PTHR23048">
    <property type="entry name" value="MYOSIN LIGHT CHAIN 1, 3"/>
    <property type="match status" value="1"/>
</dbReference>
<organism evidence="7">
    <name type="scientific">Phallusia mammillata</name>
    <dbReference type="NCBI Taxonomy" id="59560"/>
    <lineage>
        <taxon>Eukaryota</taxon>
        <taxon>Metazoa</taxon>
        <taxon>Chordata</taxon>
        <taxon>Tunicata</taxon>
        <taxon>Ascidiacea</taxon>
        <taxon>Phlebobranchia</taxon>
        <taxon>Ascidiidae</taxon>
        <taxon>Phallusia</taxon>
    </lineage>
</organism>
<feature type="domain" description="EF-hand" evidence="6">
    <location>
        <begin position="133"/>
        <end position="163"/>
    </location>
</feature>
<evidence type="ECO:0000259" key="6">
    <source>
        <dbReference type="PROSITE" id="PS50222"/>
    </source>
</evidence>
<dbReference type="CDD" id="cd00051">
    <property type="entry name" value="EFh"/>
    <property type="match status" value="2"/>
</dbReference>
<dbReference type="InterPro" id="IPR018247">
    <property type="entry name" value="EF_Hand_1_Ca_BS"/>
</dbReference>
<evidence type="ECO:0000313" key="7">
    <source>
        <dbReference type="EMBL" id="CAB3267149.1"/>
    </source>
</evidence>
<feature type="domain" description="EF-hand" evidence="6">
    <location>
        <begin position="15"/>
        <end position="50"/>
    </location>
</feature>
<protein>
    <submittedName>
        <fullName evidence="7">Troponin C, skeletal muscle</fullName>
    </submittedName>
</protein>
<accession>A0A6F9DVJ0</accession>
<name>A0A6F9DVJ0_9ASCI</name>
<dbReference type="EMBL" id="LR791287">
    <property type="protein sequence ID" value="CAB3267149.1"/>
    <property type="molecule type" value="mRNA"/>
</dbReference>
<sequence length="163" mass="18344">MSMTVEDARASLTKDQISEFKQAFDIFDEDGGGDISTSELGRVMKMLGQTPNREELAKIVEEVDVDGSGTIDFDEFLIMMVMQIAEEGKTASEEELKDLFRLLDRDGDNYIDWDELREALEGVSADPPIENWEIDELLKEADKNGDGVIDVEEWGIWMDGVQA</sequence>
<evidence type="ECO:0000256" key="3">
    <source>
        <dbReference type="ARBA" id="ARBA00022837"/>
    </source>
</evidence>
<dbReference type="Pfam" id="PF13499">
    <property type="entry name" value="EF-hand_7"/>
    <property type="match status" value="2"/>
</dbReference>
<evidence type="ECO:0000256" key="5">
    <source>
        <dbReference type="ARBA" id="ARBA00038202"/>
    </source>
</evidence>
<proteinExistence type="evidence at transcript level"/>
<dbReference type="InterPro" id="IPR050230">
    <property type="entry name" value="CALM/Myosin/TropC-like"/>
</dbReference>
<dbReference type="SUPFAM" id="SSF47473">
    <property type="entry name" value="EF-hand"/>
    <property type="match status" value="1"/>
</dbReference>
<dbReference type="FunFam" id="1.10.238.10:FF:000107">
    <property type="entry name" value="Troponin C, skeletal muscle"/>
    <property type="match status" value="1"/>
</dbReference>
<keyword evidence="2" id="KW-0677">Repeat</keyword>
<dbReference type="InterPro" id="IPR011992">
    <property type="entry name" value="EF-hand-dom_pair"/>
</dbReference>
<evidence type="ECO:0000256" key="2">
    <source>
        <dbReference type="ARBA" id="ARBA00022737"/>
    </source>
</evidence>
<dbReference type="PANTHER" id="PTHR23048:SF46">
    <property type="entry name" value="TROPONIN C-LIKE ISOFORM X1"/>
    <property type="match status" value="1"/>
</dbReference>
<dbReference type="GO" id="GO:0005509">
    <property type="term" value="F:calcium ion binding"/>
    <property type="evidence" value="ECO:0007669"/>
    <property type="project" value="InterPro"/>
</dbReference>
<comment type="similarity">
    <text evidence="5">Belongs to the troponin C family.</text>
</comment>
<gene>
    <name evidence="7" type="primary">Tnnc2-002</name>
</gene>
<evidence type="ECO:0000256" key="1">
    <source>
        <dbReference type="ARBA" id="ARBA00022723"/>
    </source>
</evidence>
<dbReference type="AlphaFoldDB" id="A0A6F9DVJ0"/>